<name>A0A5B6YU86_DAVIN</name>
<accession>A0A5B6YU86</accession>
<feature type="compositionally biased region" description="Polar residues" evidence="1">
    <location>
        <begin position="1269"/>
        <end position="1282"/>
    </location>
</feature>
<feature type="compositionally biased region" description="Low complexity" evidence="1">
    <location>
        <begin position="504"/>
        <end position="517"/>
    </location>
</feature>
<feature type="region of interest" description="Disordered" evidence="1">
    <location>
        <begin position="1385"/>
        <end position="1536"/>
    </location>
</feature>
<feature type="compositionally biased region" description="Polar residues" evidence="1">
    <location>
        <begin position="2477"/>
        <end position="2492"/>
    </location>
</feature>
<feature type="compositionally biased region" description="Gly residues" evidence="1">
    <location>
        <begin position="93"/>
        <end position="104"/>
    </location>
</feature>
<reference evidence="2" key="1">
    <citation type="submission" date="2019-08" db="EMBL/GenBank/DDBJ databases">
        <title>Reference gene set and small RNA set construction with multiple tissues from Davidia involucrata Baill.</title>
        <authorList>
            <person name="Yang H."/>
            <person name="Zhou C."/>
            <person name="Li G."/>
            <person name="Wang J."/>
            <person name="Gao P."/>
            <person name="Wang M."/>
            <person name="Wang R."/>
            <person name="Zhao Y."/>
        </authorList>
    </citation>
    <scope>NUCLEOTIDE SEQUENCE</scope>
    <source>
        <tissue evidence="2">Mixed with DoveR01_LX</tissue>
    </source>
</reference>
<feature type="region of interest" description="Disordered" evidence="1">
    <location>
        <begin position="19"/>
        <end position="122"/>
    </location>
</feature>
<feature type="compositionally biased region" description="Polar residues" evidence="1">
    <location>
        <begin position="1489"/>
        <end position="1516"/>
    </location>
</feature>
<feature type="compositionally biased region" description="Polar residues" evidence="1">
    <location>
        <begin position="2499"/>
        <end position="2508"/>
    </location>
</feature>
<feature type="compositionally biased region" description="Low complexity" evidence="1">
    <location>
        <begin position="1749"/>
        <end position="1760"/>
    </location>
</feature>
<evidence type="ECO:0000256" key="1">
    <source>
        <dbReference type="SAM" id="MobiDB-lite"/>
    </source>
</evidence>
<feature type="region of interest" description="Disordered" evidence="1">
    <location>
        <begin position="207"/>
        <end position="260"/>
    </location>
</feature>
<feature type="compositionally biased region" description="Low complexity" evidence="1">
    <location>
        <begin position="2404"/>
        <end position="2420"/>
    </location>
</feature>
<proteinExistence type="predicted"/>
<feature type="region of interest" description="Disordered" evidence="1">
    <location>
        <begin position="1720"/>
        <end position="1772"/>
    </location>
</feature>
<evidence type="ECO:0000313" key="2">
    <source>
        <dbReference type="EMBL" id="MPA34886.1"/>
    </source>
</evidence>
<feature type="compositionally biased region" description="Polar residues" evidence="1">
    <location>
        <begin position="468"/>
        <end position="481"/>
    </location>
</feature>
<feature type="compositionally biased region" description="Acidic residues" evidence="1">
    <location>
        <begin position="1092"/>
        <end position="1127"/>
    </location>
</feature>
<dbReference type="InterPro" id="IPR051195">
    <property type="entry name" value="Fungal_stress_NST1"/>
</dbReference>
<feature type="region of interest" description="Disordered" evidence="1">
    <location>
        <begin position="897"/>
        <end position="916"/>
    </location>
</feature>
<feature type="compositionally biased region" description="Basic and acidic residues" evidence="1">
    <location>
        <begin position="313"/>
        <end position="326"/>
    </location>
</feature>
<feature type="region of interest" description="Disordered" evidence="1">
    <location>
        <begin position="1637"/>
        <end position="1656"/>
    </location>
</feature>
<feature type="region of interest" description="Disordered" evidence="1">
    <location>
        <begin position="1084"/>
        <end position="1127"/>
    </location>
</feature>
<feature type="compositionally biased region" description="Polar residues" evidence="1">
    <location>
        <begin position="2135"/>
        <end position="2147"/>
    </location>
</feature>
<feature type="compositionally biased region" description="Basic residues" evidence="1">
    <location>
        <begin position="1737"/>
        <end position="1748"/>
    </location>
</feature>
<feature type="region of interest" description="Disordered" evidence="1">
    <location>
        <begin position="747"/>
        <end position="787"/>
    </location>
</feature>
<feature type="region of interest" description="Disordered" evidence="1">
    <location>
        <begin position="1550"/>
        <end position="1569"/>
    </location>
</feature>
<feature type="compositionally biased region" description="Basic and acidic residues" evidence="1">
    <location>
        <begin position="483"/>
        <end position="502"/>
    </location>
</feature>
<feature type="region of interest" description="Disordered" evidence="1">
    <location>
        <begin position="954"/>
        <end position="1050"/>
    </location>
</feature>
<feature type="compositionally biased region" description="Basic and acidic residues" evidence="1">
    <location>
        <begin position="456"/>
        <end position="467"/>
    </location>
</feature>
<feature type="compositionally biased region" description="Polar residues" evidence="1">
    <location>
        <begin position="244"/>
        <end position="260"/>
    </location>
</feature>
<feature type="compositionally biased region" description="Basic and acidic residues" evidence="1">
    <location>
        <begin position="374"/>
        <end position="394"/>
    </location>
</feature>
<protein>
    <submittedName>
        <fullName evidence="2">Uncharacterized protein</fullName>
    </submittedName>
</protein>
<feature type="compositionally biased region" description="Basic and acidic residues" evidence="1">
    <location>
        <begin position="1010"/>
        <end position="1020"/>
    </location>
</feature>
<feature type="compositionally biased region" description="Polar residues" evidence="1">
    <location>
        <begin position="2421"/>
        <end position="2443"/>
    </location>
</feature>
<feature type="compositionally biased region" description="Low complexity" evidence="1">
    <location>
        <begin position="1021"/>
        <end position="1033"/>
    </location>
</feature>
<organism evidence="2">
    <name type="scientific">Davidia involucrata</name>
    <name type="common">Dove tree</name>
    <dbReference type="NCBI Taxonomy" id="16924"/>
    <lineage>
        <taxon>Eukaryota</taxon>
        <taxon>Viridiplantae</taxon>
        <taxon>Streptophyta</taxon>
        <taxon>Embryophyta</taxon>
        <taxon>Tracheophyta</taxon>
        <taxon>Spermatophyta</taxon>
        <taxon>Magnoliopsida</taxon>
        <taxon>eudicotyledons</taxon>
        <taxon>Gunneridae</taxon>
        <taxon>Pentapetalae</taxon>
        <taxon>asterids</taxon>
        <taxon>Cornales</taxon>
        <taxon>Nyssaceae</taxon>
        <taxon>Davidia</taxon>
    </lineage>
</organism>
<dbReference type="CDD" id="cd22249">
    <property type="entry name" value="UDM1_RNF168_RNF169-like"/>
    <property type="match status" value="1"/>
</dbReference>
<gene>
    <name evidence="2" type="ORF">Din_004327</name>
</gene>
<dbReference type="EMBL" id="GHES01004327">
    <property type="protein sequence ID" value="MPA34886.1"/>
    <property type="molecule type" value="Transcribed_RNA"/>
</dbReference>
<feature type="region of interest" description="Disordered" evidence="1">
    <location>
        <begin position="341"/>
        <end position="528"/>
    </location>
</feature>
<dbReference type="PANTHER" id="PTHR31780:SF10">
    <property type="entry name" value="LD36051P"/>
    <property type="match status" value="1"/>
</dbReference>
<feature type="region of interest" description="Disordered" evidence="1">
    <location>
        <begin position="2370"/>
        <end position="2508"/>
    </location>
</feature>
<feature type="compositionally biased region" description="Polar residues" evidence="1">
    <location>
        <begin position="1637"/>
        <end position="1649"/>
    </location>
</feature>
<feature type="compositionally biased region" description="Basic and acidic residues" evidence="1">
    <location>
        <begin position="1460"/>
        <end position="1469"/>
    </location>
</feature>
<feature type="region of interest" description="Disordered" evidence="1">
    <location>
        <begin position="303"/>
        <end position="326"/>
    </location>
</feature>
<feature type="region of interest" description="Disordered" evidence="1">
    <location>
        <begin position="2129"/>
        <end position="2154"/>
    </location>
</feature>
<feature type="compositionally biased region" description="Polar residues" evidence="1">
    <location>
        <begin position="748"/>
        <end position="759"/>
    </location>
</feature>
<feature type="region of interest" description="Disordered" evidence="1">
    <location>
        <begin position="1260"/>
        <end position="1282"/>
    </location>
</feature>
<feature type="compositionally biased region" description="Basic and acidic residues" evidence="1">
    <location>
        <begin position="1722"/>
        <end position="1736"/>
    </location>
</feature>
<dbReference type="PANTHER" id="PTHR31780">
    <property type="entry name" value="STRESS RESPONSE PROTEIN NST1-RELATED"/>
    <property type="match status" value="1"/>
</dbReference>
<sequence length="2508" mass="270855">MANPGGVGTKFVSVNLNKSYGQASHHHPPYNSSYGQAAASRVRPGSHGSGGGGGMVVLSRPRSSQKAGPKLSVPPPLNLPSLRKEHERFDLSGSGGGSVGGNASGSGSRPTSSGMGWTKPGTIALQEKDGSGDAFGRSGVDNTQLVDGIDQSVHAIDGVTMGSSVYMPPSARLGGVGLPVSASARAFVLPVEKAMVLRGEDFPSLQAALPATSGPAQKQKDSSHQKQKHVVGEELSDEQRESSHSNSLVHMRPQGQTSHQTVRNGLNQSVGEGHGLRSSHLAEPARKLEEYFPGPLPLVRLNPRSDWADDERDTGHGFADRNREHGFSKSEAYWDREFDMPRSSVLPHKPPHNLFERWGQRDNETGKGSSSEVPKADQYRRDVKTPSREGKEGNSWRSSPLAKDGFNVQEVVNDRNGVDARPTGLNREMGKDNKYIPPSFGDNVRDGGMTGNRDSAFGRRDMGHGQEGRQQWNPTLESFSSRGAERNTRDRYGSEQSNRYRVDSYQNNSVSKSSFSSGTKGLPMNDPILNFGREKRAFSKSGPYVEDPFLKDFGSTGFVEQDPFSGGLVGVIKRKKDVKQADFHDPVRESFEAELERIQKMQEQERQRIIEEQERALEQARREEEEKRRLIREEEERRRRLEEEAREAAWRAEQERLDAIRRAEEHKIAREEEKQRMLMEEERRKQAAKQKLLELEARIAMRQTEVAKGDNSAAVADEKVSAMVEEKDVSKAVDLDNWEDSERMVERITTSASSDSSVLNRPFDMGPRLHPSRDTSRDGSSGFLDRGKPVNSWKRDIFETGNSSSFLIQDQENSHHSPRRDASVGGRVFPRKEFYGGAGYMSSRTYFKGVMQEPLMDDYTQLKGHRWNLSGDGDSYSRNMEFDSEFHENLAEKYGDVGWGHGRSRGNPRSSYSERLYPNSEADELYSYGRSRYSMRQPRVLPPPSLASIHKTSFRGENERAGPSTFVDNDVHSNHAARSESTMQTGYYGGHSEKLEPSEIVDVQQETTTEEQKLDKDTTSRCDSQSSLSVSSPPNSPIHLSHDDLDESGDSSVISAAAEGKEIPLSGNESVVLNAESGKDNVMTASSSVSAVDDEEWTLENNEELPEQEEYDEDEDGYQEEDEVHEGDDENIDLTQEFEDMHLGEKGSSHMMDNLVLGFDEGVEVGIPGDEFERNSRNEESTFGVAEVSVGIMEEHGSVDGMWGDGQSLQPVNSYPQVSIDSSSMRIQETEKAIQDSIVQPIATASRTSVTYDLLDSVSGSSSSGLSSQHTVPSSVNMASHSSSGQTVISTVPAGPSQVDLPVKLQFGLFSGPSLIPSPVPAIQIGSIQMPLHLHSPVGPSLTHIHPSQPPLFQFGQLRYTSPISQGILPMGPQSMSFVQPSVQGHYNLNQNSGGSLPLRPSQDTSSHNLMKDDVPSLSVDDQPGLVSRPLDLSNENVSKGLNSFSVRESAKSNAPMQKSRAEISRAGDNKVMSEPGSQAEDKGHHQTVVKNYMQSSNERGSEGQFQTGPASSQPLSGGKDFSGSKAQGPLSGSKGKKIAYSFRNSGLRSSFPVSEVSRSDSSGFQRRPRRTIQRTEFRVRENVDRGQSLGLVSSNNLGLDDKSNFNGRGVGIYVRSGSKKSVVSNKPLKQIVDSECLSSGPASSQQIGFESRDDKGVGKEALAKSQIISHSGEGNLKRNICPEEDVDAPLQSGIVRVFKQPGIEAPSDEDDFIQVRSKRQMLNDRREQREKEIKAKSRVTKAPRRPRSTSQTTVASTSSNKISASLGGEAPIDNHSDFVVSEGRGLADSEVSTPMVCQPLAPIGTPAVNTDAQEADKRSHTIKSLQTGSVSVISSDGKNLGPGLIFETKNKVLDNVQTSLGSWGNARINQQVMALTQTQFDEAMKPVRFDAHAPSIGDHTSSVSEPISSILTKDKSFSSTASPINSLLAGEKIQFGAVTSPTILPPGSRAVSHGIGAPGSGRSDIQIPHNLSAAENDCTLFFEKDKHSSESCVPLEDHEAEAEAEAAASAVAVAAISSDEVVGNGMGTCSVSVSDTKSFGGADIGGITGGGVAVDQQLASQSRAEESLSVALPADLSVETLPISLWPPLPSPQNSSSQMLTHFPGGPPSHFPFFDMNPMLGGPIFAFGPHDESAGTQSQPQKSTAAGSGPLGTWQQCHSGVDSFYGPPSGFTGPFISAPGGIPGVQGPPHMVVYNHFAPVGQFGQVGLSFMGTTYIPSGKQPDWKHNPTSAMGIGEGDMNNVNMVSAQRNPPNMPAPVPHLAPGSSLLPMASPMAMFDVSPFQSTPDMSVQARWSHVPASPVHSVPLSLPLQQQAVGVLPSQFSHGHPVDQSLIANRFSDSRTSTPSDSSRSFPVSADATITQFPDELGLIDSSSSAGAGAPTQSAVNKSSSGSAIADAGKTGVVQNGSSNNKNGQSTNAFKTQSSQQKNLAAQQYSHSAGYSYQRGGGVSQKNSNSSGGEWPHPHPHRRMGFHGRNQSLGAEKSFPSSKMKQIYVAKQTSGNSTTG</sequence>
<feature type="compositionally biased region" description="Polar residues" evidence="1">
    <location>
        <begin position="1434"/>
        <end position="1457"/>
    </location>
</feature>
<feature type="compositionally biased region" description="Polar residues" evidence="1">
    <location>
        <begin position="2373"/>
        <end position="2395"/>
    </location>
</feature>
<feature type="region of interest" description="Disordered" evidence="1">
    <location>
        <begin position="617"/>
        <end position="645"/>
    </location>
</feature>
<feature type="compositionally biased region" description="Polar residues" evidence="1">
    <location>
        <begin position="1385"/>
        <end position="1395"/>
    </location>
</feature>
<feature type="compositionally biased region" description="Basic and acidic residues" evidence="1">
    <location>
        <begin position="354"/>
        <end position="365"/>
    </location>
</feature>